<feature type="domain" description="Peptidase M20 dimerisation" evidence="6">
    <location>
        <begin position="225"/>
        <end position="371"/>
    </location>
</feature>
<gene>
    <name evidence="7" type="ORF">GGR28_003728</name>
</gene>
<dbReference type="SUPFAM" id="SSF55031">
    <property type="entry name" value="Bacterial exopeptidase dimerisation domain"/>
    <property type="match status" value="1"/>
</dbReference>
<dbReference type="GO" id="GO:0016787">
    <property type="term" value="F:hydrolase activity"/>
    <property type="evidence" value="ECO:0007669"/>
    <property type="project" value="UniProtKB-KW"/>
</dbReference>
<dbReference type="Gene3D" id="3.30.70.360">
    <property type="match status" value="1"/>
</dbReference>
<dbReference type="InterPro" id="IPR050072">
    <property type="entry name" value="Peptidase_M20A"/>
</dbReference>
<protein>
    <submittedName>
        <fullName evidence="7">Acetylornithine deacetylase/succinyl-diaminopimelate desuccinylase-like protein</fullName>
    </submittedName>
</protein>
<evidence type="ECO:0000256" key="1">
    <source>
        <dbReference type="ARBA" id="ARBA00001947"/>
    </source>
</evidence>
<dbReference type="RefSeq" id="WP_183497309.1">
    <property type="nucleotide sequence ID" value="NZ_JACIFF010000012.1"/>
</dbReference>
<evidence type="ECO:0000313" key="7">
    <source>
        <dbReference type="EMBL" id="MBB4081081.1"/>
    </source>
</evidence>
<comment type="caution">
    <text evidence="7">The sequence shown here is derived from an EMBL/GenBank/DDBJ whole genome shotgun (WGS) entry which is preliminary data.</text>
</comment>
<comment type="cofactor">
    <cofactor evidence="1">
        <name>Zn(2+)</name>
        <dbReference type="ChEBI" id="CHEBI:29105"/>
    </cofactor>
</comment>
<dbReference type="PANTHER" id="PTHR43808:SF8">
    <property type="entry name" value="PEPTIDASE M20 DIMERISATION DOMAIN-CONTAINING PROTEIN"/>
    <property type="match status" value="1"/>
</dbReference>
<keyword evidence="8" id="KW-1185">Reference proteome</keyword>
<dbReference type="AlphaFoldDB" id="A0A840E7F0"/>
<dbReference type="Gene3D" id="3.40.630.10">
    <property type="entry name" value="Zn peptidases"/>
    <property type="match status" value="1"/>
</dbReference>
<dbReference type="Pfam" id="PF07687">
    <property type="entry name" value="M20_dimer"/>
    <property type="match status" value="1"/>
</dbReference>
<name>A0A840E7F0_9BACT</name>
<dbReference type="PANTHER" id="PTHR43808">
    <property type="entry name" value="ACETYLORNITHINE DEACETYLASE"/>
    <property type="match status" value="1"/>
</dbReference>
<accession>A0A840E7F0</accession>
<dbReference type="InterPro" id="IPR011650">
    <property type="entry name" value="Peptidase_M20_dimer"/>
</dbReference>
<keyword evidence="3" id="KW-0479">Metal-binding</keyword>
<dbReference type="InterPro" id="IPR002933">
    <property type="entry name" value="Peptidase_M20"/>
</dbReference>
<dbReference type="SUPFAM" id="SSF53187">
    <property type="entry name" value="Zn-dependent exopeptidases"/>
    <property type="match status" value="1"/>
</dbReference>
<evidence type="ECO:0000256" key="2">
    <source>
        <dbReference type="ARBA" id="ARBA00006247"/>
    </source>
</evidence>
<dbReference type="EMBL" id="JACIFF010000012">
    <property type="protein sequence ID" value="MBB4081081.1"/>
    <property type="molecule type" value="Genomic_DNA"/>
</dbReference>
<dbReference type="GO" id="GO:0046872">
    <property type="term" value="F:metal ion binding"/>
    <property type="evidence" value="ECO:0007669"/>
    <property type="project" value="UniProtKB-KW"/>
</dbReference>
<comment type="similarity">
    <text evidence="2">Belongs to the peptidase M20A family.</text>
</comment>
<evidence type="ECO:0000256" key="4">
    <source>
        <dbReference type="ARBA" id="ARBA00022801"/>
    </source>
</evidence>
<proteinExistence type="inferred from homology"/>
<keyword evidence="5" id="KW-0862">Zinc</keyword>
<evidence type="ECO:0000313" key="8">
    <source>
        <dbReference type="Proteomes" id="UP000576209"/>
    </source>
</evidence>
<reference evidence="7 8" key="1">
    <citation type="submission" date="2020-08" db="EMBL/GenBank/DDBJ databases">
        <title>Genomic Encyclopedia of Type Strains, Phase IV (KMG-IV): sequencing the most valuable type-strain genomes for metagenomic binning, comparative biology and taxonomic classification.</title>
        <authorList>
            <person name="Goeker M."/>
        </authorList>
    </citation>
    <scope>NUCLEOTIDE SEQUENCE [LARGE SCALE GENOMIC DNA]</scope>
    <source>
        <strain evidence="7 8">DSM 105137</strain>
    </source>
</reference>
<organism evidence="7 8">
    <name type="scientific">Neolewinella aquimaris</name>
    <dbReference type="NCBI Taxonomy" id="1835722"/>
    <lineage>
        <taxon>Bacteria</taxon>
        <taxon>Pseudomonadati</taxon>
        <taxon>Bacteroidota</taxon>
        <taxon>Saprospiria</taxon>
        <taxon>Saprospirales</taxon>
        <taxon>Lewinellaceae</taxon>
        <taxon>Neolewinella</taxon>
    </lineage>
</organism>
<evidence type="ECO:0000259" key="6">
    <source>
        <dbReference type="Pfam" id="PF07687"/>
    </source>
</evidence>
<sequence>MLTGIKSLPLLPIVLFLVPATCFAQLDFSSYLQHQGKATDVVRILSEYVQHPSESGNERSAGEFLRELCRENGLHITQMGDENGNFNFAASIRPLDQNLPNIVFLNHIDVVPPGDTTAWTHPPFCGKITDTEVWGRGAFDNKGAGVMQLAGILAILKQYEHTDVPYNVTFLAVSCEETQCEGGARYVVKHHLDRLNPAVVIGEGPPALRGVLQRFPERDIFGISVAHKRALWIKLESKIHTSGHGSITPVTYSNKEMVRSLHRLLRRRQPAIFTDLNVDILRQLGSLERGVTGFVLKHPRLFRGLIVPKLRKQPEIFALFSNTITLTDLDNHNGVVNVVPGATTALLDCRLLPHASSEKFLARLRRKLKNDSIKLTVIKEMPEMDPSTEHTVFYRLLKATILERYPDSHVSKIFVPNFSDDGIFRSHGIPAYSSIPVKIDRSYLEHLHNVDERIPIAILAEGSAAYATFVTKCMEEAMAGEVQLAGNR</sequence>
<dbReference type="Proteomes" id="UP000576209">
    <property type="component" value="Unassembled WGS sequence"/>
</dbReference>
<dbReference type="Gene3D" id="1.10.150.900">
    <property type="match status" value="1"/>
</dbReference>
<dbReference type="InterPro" id="IPR036264">
    <property type="entry name" value="Bact_exopeptidase_dim_dom"/>
</dbReference>
<dbReference type="Pfam" id="PF01546">
    <property type="entry name" value="Peptidase_M20"/>
    <property type="match status" value="1"/>
</dbReference>
<evidence type="ECO:0000256" key="3">
    <source>
        <dbReference type="ARBA" id="ARBA00022723"/>
    </source>
</evidence>
<evidence type="ECO:0000256" key="5">
    <source>
        <dbReference type="ARBA" id="ARBA00022833"/>
    </source>
</evidence>
<keyword evidence="4" id="KW-0378">Hydrolase</keyword>